<feature type="transmembrane region" description="Helical" evidence="1">
    <location>
        <begin position="36"/>
        <end position="54"/>
    </location>
</feature>
<dbReference type="EMBL" id="BAABAT010000025">
    <property type="protein sequence ID" value="GAA4256891.1"/>
    <property type="molecule type" value="Genomic_DNA"/>
</dbReference>
<evidence type="ECO:0000313" key="3">
    <source>
        <dbReference type="Proteomes" id="UP001500620"/>
    </source>
</evidence>
<evidence type="ECO:0000256" key="1">
    <source>
        <dbReference type="SAM" id="Phobius"/>
    </source>
</evidence>
<comment type="caution">
    <text evidence="2">The sequence shown here is derived from an EMBL/GenBank/DDBJ whole genome shotgun (WGS) entry which is preliminary data.</text>
</comment>
<dbReference type="Proteomes" id="UP001500620">
    <property type="component" value="Unassembled WGS sequence"/>
</dbReference>
<protein>
    <recommendedName>
        <fullName evidence="4">Integral membrane protein</fullName>
    </recommendedName>
</protein>
<evidence type="ECO:0008006" key="4">
    <source>
        <dbReference type="Google" id="ProtNLM"/>
    </source>
</evidence>
<proteinExistence type="predicted"/>
<reference evidence="3" key="1">
    <citation type="journal article" date="2019" name="Int. J. Syst. Evol. Microbiol.">
        <title>The Global Catalogue of Microorganisms (GCM) 10K type strain sequencing project: providing services to taxonomists for standard genome sequencing and annotation.</title>
        <authorList>
            <consortium name="The Broad Institute Genomics Platform"/>
            <consortium name="The Broad Institute Genome Sequencing Center for Infectious Disease"/>
            <person name="Wu L."/>
            <person name="Ma J."/>
        </authorList>
    </citation>
    <scope>NUCLEOTIDE SEQUENCE [LARGE SCALE GENOMIC DNA]</scope>
    <source>
        <strain evidence="3">JCM 17441</strain>
    </source>
</reference>
<evidence type="ECO:0000313" key="2">
    <source>
        <dbReference type="EMBL" id="GAA4256891.1"/>
    </source>
</evidence>
<gene>
    <name evidence="2" type="ORF">GCM10022255_071580</name>
</gene>
<keyword evidence="1" id="KW-0812">Transmembrane</keyword>
<name>A0ABP8DIN6_9ACTN</name>
<keyword evidence="1" id="KW-1133">Transmembrane helix</keyword>
<keyword evidence="3" id="KW-1185">Reference proteome</keyword>
<keyword evidence="1" id="KW-0472">Membrane</keyword>
<feature type="transmembrane region" description="Helical" evidence="1">
    <location>
        <begin position="12"/>
        <end position="30"/>
    </location>
</feature>
<sequence length="69" mass="7573">MAGRSELRDDLVGGAVAAASVIVGIVIWRLELLPEWAAWLIAVGLGLSVNFLWFRAARRRRARQTPTAT</sequence>
<accession>A0ABP8DIN6</accession>
<organism evidence="2 3">
    <name type="scientific">Dactylosporangium darangshiense</name>
    <dbReference type="NCBI Taxonomy" id="579108"/>
    <lineage>
        <taxon>Bacteria</taxon>
        <taxon>Bacillati</taxon>
        <taxon>Actinomycetota</taxon>
        <taxon>Actinomycetes</taxon>
        <taxon>Micromonosporales</taxon>
        <taxon>Micromonosporaceae</taxon>
        <taxon>Dactylosporangium</taxon>
    </lineage>
</organism>